<name>A0A2K1XCM0_POPTR</name>
<dbReference type="Proteomes" id="UP000006729">
    <property type="component" value="Chromosome 16"/>
</dbReference>
<proteinExistence type="predicted"/>
<dbReference type="EMBL" id="CM009305">
    <property type="protein sequence ID" value="PNS98535.1"/>
    <property type="molecule type" value="Genomic_DNA"/>
</dbReference>
<evidence type="ECO:0008006" key="3">
    <source>
        <dbReference type="Google" id="ProtNLM"/>
    </source>
</evidence>
<evidence type="ECO:0000313" key="1">
    <source>
        <dbReference type="EMBL" id="PNS98535.1"/>
    </source>
</evidence>
<dbReference type="GO" id="GO:0006633">
    <property type="term" value="P:fatty acid biosynthetic process"/>
    <property type="evidence" value="ECO:0000318"/>
    <property type="project" value="GO_Central"/>
</dbReference>
<dbReference type="InterPro" id="IPR050965">
    <property type="entry name" value="UPF0336/Enoyl-CoA_hydratase"/>
</dbReference>
<keyword evidence="2" id="KW-1185">Reference proteome</keyword>
<dbReference type="AlphaFoldDB" id="A0A2K1XCM0"/>
<gene>
    <name evidence="1" type="ORF">POPTR_016G083000</name>
</gene>
<accession>A0A2K1XCM0</accession>
<dbReference type="InterPro" id="IPR029069">
    <property type="entry name" value="HotDog_dom_sf"/>
</dbReference>
<organism evidence="1 2">
    <name type="scientific">Populus trichocarpa</name>
    <name type="common">Western balsam poplar</name>
    <name type="synonym">Populus balsamifera subsp. trichocarpa</name>
    <dbReference type="NCBI Taxonomy" id="3694"/>
    <lineage>
        <taxon>Eukaryota</taxon>
        <taxon>Viridiplantae</taxon>
        <taxon>Streptophyta</taxon>
        <taxon>Embryophyta</taxon>
        <taxon>Tracheophyta</taxon>
        <taxon>Spermatophyta</taxon>
        <taxon>Magnoliopsida</taxon>
        <taxon>eudicotyledons</taxon>
        <taxon>Gunneridae</taxon>
        <taxon>Pentapetalae</taxon>
        <taxon>rosids</taxon>
        <taxon>fabids</taxon>
        <taxon>Malpighiales</taxon>
        <taxon>Salicaceae</taxon>
        <taxon>Saliceae</taxon>
        <taxon>Populus</taxon>
    </lineage>
</organism>
<dbReference type="Gene3D" id="3.10.129.10">
    <property type="entry name" value="Hotdog Thioesterase"/>
    <property type="match status" value="1"/>
</dbReference>
<dbReference type="SUPFAM" id="SSF54637">
    <property type="entry name" value="Thioesterase/thiol ester dehydrase-isomerase"/>
    <property type="match status" value="1"/>
</dbReference>
<reference evidence="1 2" key="1">
    <citation type="journal article" date="2006" name="Science">
        <title>The genome of black cottonwood, Populus trichocarpa (Torr. &amp; Gray).</title>
        <authorList>
            <person name="Tuskan G.A."/>
            <person name="Difazio S."/>
            <person name="Jansson S."/>
            <person name="Bohlmann J."/>
            <person name="Grigoriev I."/>
            <person name="Hellsten U."/>
            <person name="Putnam N."/>
            <person name="Ralph S."/>
            <person name="Rombauts S."/>
            <person name="Salamov A."/>
            <person name="Schein J."/>
            <person name="Sterck L."/>
            <person name="Aerts A."/>
            <person name="Bhalerao R.R."/>
            <person name="Bhalerao R.P."/>
            <person name="Blaudez D."/>
            <person name="Boerjan W."/>
            <person name="Brun A."/>
            <person name="Brunner A."/>
            <person name="Busov V."/>
            <person name="Campbell M."/>
            <person name="Carlson J."/>
            <person name="Chalot M."/>
            <person name="Chapman J."/>
            <person name="Chen G.L."/>
            <person name="Cooper D."/>
            <person name="Coutinho P.M."/>
            <person name="Couturier J."/>
            <person name="Covert S."/>
            <person name="Cronk Q."/>
            <person name="Cunningham R."/>
            <person name="Davis J."/>
            <person name="Degroeve S."/>
            <person name="Dejardin A."/>
            <person name="Depamphilis C."/>
            <person name="Detter J."/>
            <person name="Dirks B."/>
            <person name="Dubchak I."/>
            <person name="Duplessis S."/>
            <person name="Ehlting J."/>
            <person name="Ellis B."/>
            <person name="Gendler K."/>
            <person name="Goodstein D."/>
            <person name="Gribskov M."/>
            <person name="Grimwood J."/>
            <person name="Groover A."/>
            <person name="Gunter L."/>
            <person name="Hamberger B."/>
            <person name="Heinze B."/>
            <person name="Helariutta Y."/>
            <person name="Henrissat B."/>
            <person name="Holligan D."/>
            <person name="Holt R."/>
            <person name="Huang W."/>
            <person name="Islam-Faridi N."/>
            <person name="Jones S."/>
            <person name="Jones-Rhoades M."/>
            <person name="Jorgensen R."/>
            <person name="Joshi C."/>
            <person name="Kangasjarvi J."/>
            <person name="Karlsson J."/>
            <person name="Kelleher C."/>
            <person name="Kirkpatrick R."/>
            <person name="Kirst M."/>
            <person name="Kohler A."/>
            <person name="Kalluri U."/>
            <person name="Larimer F."/>
            <person name="Leebens-Mack J."/>
            <person name="Leple J.C."/>
            <person name="Locascio P."/>
            <person name="Lou Y."/>
            <person name="Lucas S."/>
            <person name="Martin F."/>
            <person name="Montanini B."/>
            <person name="Napoli C."/>
            <person name="Nelson D.R."/>
            <person name="Nelson C."/>
            <person name="Nieminen K."/>
            <person name="Nilsson O."/>
            <person name="Pereda V."/>
            <person name="Peter G."/>
            <person name="Philippe R."/>
            <person name="Pilate G."/>
            <person name="Poliakov A."/>
            <person name="Razumovskaya J."/>
            <person name="Richardson P."/>
            <person name="Rinaldi C."/>
            <person name="Ritland K."/>
            <person name="Rouze P."/>
            <person name="Ryaboy D."/>
            <person name="Schmutz J."/>
            <person name="Schrader J."/>
            <person name="Segerman B."/>
            <person name="Shin H."/>
            <person name="Siddiqui A."/>
            <person name="Sterky F."/>
            <person name="Terry A."/>
            <person name="Tsai C.J."/>
            <person name="Uberbacher E."/>
            <person name="Unneberg P."/>
            <person name="Vahala J."/>
            <person name="Wall K."/>
            <person name="Wessler S."/>
            <person name="Yang G."/>
            <person name="Yin T."/>
            <person name="Douglas C."/>
            <person name="Marra M."/>
            <person name="Sandberg G."/>
            <person name="Van de Peer Y."/>
            <person name="Rokhsar D."/>
        </authorList>
    </citation>
    <scope>NUCLEOTIDE SEQUENCE [LARGE SCALE GENOMIC DNA]</scope>
    <source>
        <strain evidence="2">cv. Nisqually</strain>
    </source>
</reference>
<dbReference type="GO" id="GO:0005739">
    <property type="term" value="C:mitochondrion"/>
    <property type="evidence" value="ECO:0000318"/>
    <property type="project" value="GO_Central"/>
</dbReference>
<dbReference type="GO" id="GO:0019171">
    <property type="term" value="F:(3R)-hydroxyacyl-[acyl-carrier-protein] dehydratase activity"/>
    <property type="evidence" value="ECO:0000318"/>
    <property type="project" value="GO_Central"/>
</dbReference>
<dbReference type="InParanoid" id="A0A2K1XCM0"/>
<dbReference type="PANTHER" id="PTHR43437">
    <property type="entry name" value="HYDROXYACYL-THIOESTER DEHYDRATASE TYPE 2, MITOCHONDRIAL-RELATED"/>
    <property type="match status" value="1"/>
</dbReference>
<evidence type="ECO:0000313" key="2">
    <source>
        <dbReference type="Proteomes" id="UP000006729"/>
    </source>
</evidence>
<dbReference type="PANTHER" id="PTHR43437:SF3">
    <property type="entry name" value="HYDROXYACYL-THIOESTER DEHYDRATASE TYPE 2, MITOCHONDRIAL"/>
    <property type="match status" value="1"/>
</dbReference>
<dbReference type="STRING" id="3694.A0A2K1XCM0"/>
<sequence>MLIATLFPRIIASYFNLHFKSPVYIEDEFVVEVQATMVRENKSRYIVKFLTKCFKNDNLLVIDREAMMILPTLAMENVDFVE</sequence>
<protein>
    <recommendedName>
        <fullName evidence="3">Thioesterase domain-containing protein</fullName>
    </recommendedName>
</protein>